<dbReference type="KEGG" id="pcor:KS4_27690"/>
<reference evidence="1 2" key="1">
    <citation type="submission" date="2019-02" db="EMBL/GenBank/DDBJ databases">
        <title>Deep-cultivation of Planctomycetes and their phenomic and genomic characterization uncovers novel biology.</title>
        <authorList>
            <person name="Wiegand S."/>
            <person name="Jogler M."/>
            <person name="Boedeker C."/>
            <person name="Pinto D."/>
            <person name="Vollmers J."/>
            <person name="Rivas-Marin E."/>
            <person name="Kohn T."/>
            <person name="Peeters S.H."/>
            <person name="Heuer A."/>
            <person name="Rast P."/>
            <person name="Oberbeckmann S."/>
            <person name="Bunk B."/>
            <person name="Jeske O."/>
            <person name="Meyerdierks A."/>
            <person name="Storesund J.E."/>
            <person name="Kallscheuer N."/>
            <person name="Luecker S."/>
            <person name="Lage O.M."/>
            <person name="Pohl T."/>
            <person name="Merkel B.J."/>
            <person name="Hornburger P."/>
            <person name="Mueller R.-W."/>
            <person name="Bruemmer F."/>
            <person name="Labrenz M."/>
            <person name="Spormann A.M."/>
            <person name="Op den Camp H."/>
            <person name="Overmann J."/>
            <person name="Amann R."/>
            <person name="Jetten M.S.M."/>
            <person name="Mascher T."/>
            <person name="Medema M.H."/>
            <person name="Devos D.P."/>
            <person name="Kaster A.-K."/>
            <person name="Ovreas L."/>
            <person name="Rohde M."/>
            <person name="Galperin M.Y."/>
            <person name="Jogler C."/>
        </authorList>
    </citation>
    <scope>NUCLEOTIDE SEQUENCE [LARGE SCALE GENOMIC DNA]</scope>
    <source>
        <strain evidence="1 2">KS4</strain>
    </source>
</reference>
<dbReference type="Proteomes" id="UP000317369">
    <property type="component" value="Chromosome"/>
</dbReference>
<evidence type="ECO:0000313" key="1">
    <source>
        <dbReference type="EMBL" id="QDU34695.1"/>
    </source>
</evidence>
<dbReference type="AlphaFoldDB" id="A0A517YWT5"/>
<gene>
    <name evidence="1" type="ORF">KS4_27690</name>
</gene>
<accession>A0A517YWT5</accession>
<protein>
    <submittedName>
        <fullName evidence="1">Uncharacterized protein</fullName>
    </submittedName>
</protein>
<keyword evidence="2" id="KW-1185">Reference proteome</keyword>
<name>A0A517YWT5_9BACT</name>
<sequence>MLHVLLLFAIWIGMFSGGAICSAEEYEQANLDYELVSVEPKYMLELNENEYIANITPVVRFDGLDSNEVVAMLHVYVKPEGEKYYLREQVWGLQIIEGKLERRLLHDREVKYYQYEVEGHLLSLPLEPRFESDDRWGTSMESLIGTGVLTNHGLIWYDRRGVSEIGFDFRNPLEPVPFIGADAYQLILLEGRYLCAWSQHLKSYLTHDLYFYLVVVDLEQKSVIHSDVYQNDNLWEILTSQYKIKQEVQPEPIVALQFSLPNDEGVYKFLIEYTQARKPSSYQVKIRDVWKTKMGWYYEKGGELTYQKKPGIVDPYSWRRHEMNSKLQGWSYGVDLRLWNVQWGDDPLGDISHNSDLQPLMRVFKNPTEKMLAESWGFFDEKKLRLAEIVCDPYERDSFREYYDDLKLDWHRAWLWGTLFNNQQIPEESSPKVVIFDISSGIKRIDAELSKKTLGQSDRYHDSSTEK</sequence>
<organism evidence="1 2">
    <name type="scientific">Poriferisphaera corsica</name>
    <dbReference type="NCBI Taxonomy" id="2528020"/>
    <lineage>
        <taxon>Bacteria</taxon>
        <taxon>Pseudomonadati</taxon>
        <taxon>Planctomycetota</taxon>
        <taxon>Phycisphaerae</taxon>
        <taxon>Phycisphaerales</taxon>
        <taxon>Phycisphaeraceae</taxon>
        <taxon>Poriferisphaera</taxon>
    </lineage>
</organism>
<proteinExistence type="predicted"/>
<dbReference type="EMBL" id="CP036425">
    <property type="protein sequence ID" value="QDU34695.1"/>
    <property type="molecule type" value="Genomic_DNA"/>
</dbReference>
<dbReference type="RefSeq" id="WP_145078900.1">
    <property type="nucleotide sequence ID" value="NZ_CP036425.1"/>
</dbReference>
<evidence type="ECO:0000313" key="2">
    <source>
        <dbReference type="Proteomes" id="UP000317369"/>
    </source>
</evidence>